<dbReference type="Proteomes" id="UP001221898">
    <property type="component" value="Unassembled WGS sequence"/>
</dbReference>
<protein>
    <submittedName>
        <fullName evidence="2">Uncharacterized protein</fullName>
    </submittedName>
</protein>
<name>A0AAD7T224_9TELE</name>
<evidence type="ECO:0000313" key="2">
    <source>
        <dbReference type="EMBL" id="KAJ8413027.1"/>
    </source>
</evidence>
<reference evidence="2" key="1">
    <citation type="journal article" date="2023" name="Science">
        <title>Genome structures resolve the early diversification of teleost fishes.</title>
        <authorList>
            <person name="Parey E."/>
            <person name="Louis A."/>
            <person name="Montfort J."/>
            <person name="Bouchez O."/>
            <person name="Roques C."/>
            <person name="Iampietro C."/>
            <person name="Lluch J."/>
            <person name="Castinel A."/>
            <person name="Donnadieu C."/>
            <person name="Desvignes T."/>
            <person name="Floi Bucao C."/>
            <person name="Jouanno E."/>
            <person name="Wen M."/>
            <person name="Mejri S."/>
            <person name="Dirks R."/>
            <person name="Jansen H."/>
            <person name="Henkel C."/>
            <person name="Chen W.J."/>
            <person name="Zahm M."/>
            <person name="Cabau C."/>
            <person name="Klopp C."/>
            <person name="Thompson A.W."/>
            <person name="Robinson-Rechavi M."/>
            <person name="Braasch I."/>
            <person name="Lecointre G."/>
            <person name="Bobe J."/>
            <person name="Postlethwait J.H."/>
            <person name="Berthelot C."/>
            <person name="Roest Crollius H."/>
            <person name="Guiguen Y."/>
        </authorList>
    </citation>
    <scope>NUCLEOTIDE SEQUENCE</scope>
    <source>
        <strain evidence="2">NC1722</strain>
    </source>
</reference>
<feature type="region of interest" description="Disordered" evidence="1">
    <location>
        <begin position="1"/>
        <end position="53"/>
    </location>
</feature>
<proteinExistence type="predicted"/>
<accession>A0AAD7T224</accession>
<dbReference type="EMBL" id="JAINUG010000017">
    <property type="protein sequence ID" value="KAJ8413027.1"/>
    <property type="molecule type" value="Genomic_DNA"/>
</dbReference>
<organism evidence="2 3">
    <name type="scientific">Aldrovandia affinis</name>
    <dbReference type="NCBI Taxonomy" id="143900"/>
    <lineage>
        <taxon>Eukaryota</taxon>
        <taxon>Metazoa</taxon>
        <taxon>Chordata</taxon>
        <taxon>Craniata</taxon>
        <taxon>Vertebrata</taxon>
        <taxon>Euteleostomi</taxon>
        <taxon>Actinopterygii</taxon>
        <taxon>Neopterygii</taxon>
        <taxon>Teleostei</taxon>
        <taxon>Notacanthiformes</taxon>
        <taxon>Halosauridae</taxon>
        <taxon>Aldrovandia</taxon>
    </lineage>
</organism>
<feature type="compositionally biased region" description="Polar residues" evidence="1">
    <location>
        <begin position="32"/>
        <end position="50"/>
    </location>
</feature>
<evidence type="ECO:0000313" key="3">
    <source>
        <dbReference type="Proteomes" id="UP001221898"/>
    </source>
</evidence>
<dbReference type="AlphaFoldDB" id="A0AAD7T224"/>
<comment type="caution">
    <text evidence="2">The sequence shown here is derived from an EMBL/GenBank/DDBJ whole genome shotgun (WGS) entry which is preliminary data.</text>
</comment>
<evidence type="ECO:0000256" key="1">
    <source>
        <dbReference type="SAM" id="MobiDB-lite"/>
    </source>
</evidence>
<keyword evidence="3" id="KW-1185">Reference proteome</keyword>
<gene>
    <name evidence="2" type="ORF">AAFF_G00106090</name>
</gene>
<sequence>MRARLAGLGGGPRHLWKGVARQSPPIGPGSPRQRSPLTSDPTPWSGSPGQIPQFHTDARATAFTCFNWGPARQRQKAFKSGLPLKELPLATQAAGESAFGWTVVTGRGARKPALTFKQRPNEKRPPARLVRGSRFTVIHAATARPRRSLCLRC</sequence>